<evidence type="ECO:0000313" key="3">
    <source>
        <dbReference type="Proteomes" id="UP001596977"/>
    </source>
</evidence>
<feature type="domain" description="CheW-like" evidence="1">
    <location>
        <begin position="24"/>
        <end position="162"/>
    </location>
</feature>
<comment type="caution">
    <text evidence="2">The sequence shown here is derived from an EMBL/GenBank/DDBJ whole genome shotgun (WGS) entry which is preliminary data.</text>
</comment>
<dbReference type="InterPro" id="IPR002545">
    <property type="entry name" value="CheW-lke_dom"/>
</dbReference>
<proteinExistence type="predicted"/>
<dbReference type="Pfam" id="PF01584">
    <property type="entry name" value="CheW"/>
    <property type="match status" value="1"/>
</dbReference>
<name>A0ABW3H7F3_9SPHN</name>
<reference evidence="3" key="1">
    <citation type="journal article" date="2019" name="Int. J. Syst. Evol. Microbiol.">
        <title>The Global Catalogue of Microorganisms (GCM) 10K type strain sequencing project: providing services to taxonomists for standard genome sequencing and annotation.</title>
        <authorList>
            <consortium name="The Broad Institute Genomics Platform"/>
            <consortium name="The Broad Institute Genome Sequencing Center for Infectious Disease"/>
            <person name="Wu L."/>
            <person name="Ma J."/>
        </authorList>
    </citation>
    <scope>NUCLEOTIDE SEQUENCE [LARGE SCALE GENOMIC DNA]</scope>
    <source>
        <strain evidence="3">CCUG 62982</strain>
    </source>
</reference>
<dbReference type="RefSeq" id="WP_264942404.1">
    <property type="nucleotide sequence ID" value="NZ_JBHTJG010000001.1"/>
</dbReference>
<protein>
    <submittedName>
        <fullName evidence="2">Chemotaxis protein CheW</fullName>
    </submittedName>
</protein>
<dbReference type="Gene3D" id="2.40.50.180">
    <property type="entry name" value="CheA-289, Domain 4"/>
    <property type="match status" value="1"/>
</dbReference>
<dbReference type="SMART" id="SM00260">
    <property type="entry name" value="CheW"/>
    <property type="match status" value="1"/>
</dbReference>
<dbReference type="PROSITE" id="PS50851">
    <property type="entry name" value="CHEW"/>
    <property type="match status" value="1"/>
</dbReference>
<accession>A0ABW3H7F3</accession>
<organism evidence="2 3">
    <name type="scientific">Sphingomonas canadensis</name>
    <dbReference type="NCBI Taxonomy" id="1219257"/>
    <lineage>
        <taxon>Bacteria</taxon>
        <taxon>Pseudomonadati</taxon>
        <taxon>Pseudomonadota</taxon>
        <taxon>Alphaproteobacteria</taxon>
        <taxon>Sphingomonadales</taxon>
        <taxon>Sphingomonadaceae</taxon>
        <taxon>Sphingomonas</taxon>
    </lineage>
</organism>
<evidence type="ECO:0000313" key="2">
    <source>
        <dbReference type="EMBL" id="MFD0945352.1"/>
    </source>
</evidence>
<dbReference type="InterPro" id="IPR036061">
    <property type="entry name" value="CheW-like_dom_sf"/>
</dbReference>
<dbReference type="InterPro" id="IPR039315">
    <property type="entry name" value="CheW"/>
</dbReference>
<dbReference type="PANTHER" id="PTHR22617">
    <property type="entry name" value="CHEMOTAXIS SENSOR HISTIDINE KINASE-RELATED"/>
    <property type="match status" value="1"/>
</dbReference>
<sequence>MRLLRSVASVRRETGVRRVHDERDNRTLLFRARARLCALPLAALREVMRPLPAETLPDMPPFLIGVARIRGEPVPVADAGALLGEGGAPAFTRYVSLRSGGGAVALAVESVLGVREIAPDAFGRLPRLLRGAGRDVVSAIGSLDSDLLNLLELGRTVTGRMRGVLAPEAPR</sequence>
<dbReference type="Proteomes" id="UP001596977">
    <property type="component" value="Unassembled WGS sequence"/>
</dbReference>
<keyword evidence="3" id="KW-1185">Reference proteome</keyword>
<dbReference type="EMBL" id="JBHTJG010000001">
    <property type="protein sequence ID" value="MFD0945352.1"/>
    <property type="molecule type" value="Genomic_DNA"/>
</dbReference>
<evidence type="ECO:0000259" key="1">
    <source>
        <dbReference type="PROSITE" id="PS50851"/>
    </source>
</evidence>
<dbReference type="PANTHER" id="PTHR22617:SF23">
    <property type="entry name" value="CHEMOTAXIS PROTEIN CHEW"/>
    <property type="match status" value="1"/>
</dbReference>
<dbReference type="SUPFAM" id="SSF50341">
    <property type="entry name" value="CheW-like"/>
    <property type="match status" value="1"/>
</dbReference>
<gene>
    <name evidence="2" type="ORF">ACFQ1E_03260</name>
</gene>
<dbReference type="Gene3D" id="2.30.30.40">
    <property type="entry name" value="SH3 Domains"/>
    <property type="match status" value="1"/>
</dbReference>